<organism evidence="1 2">
    <name type="scientific">Bionectria ochroleuca</name>
    <name type="common">Gliocladium roseum</name>
    <dbReference type="NCBI Taxonomy" id="29856"/>
    <lineage>
        <taxon>Eukaryota</taxon>
        <taxon>Fungi</taxon>
        <taxon>Dikarya</taxon>
        <taxon>Ascomycota</taxon>
        <taxon>Pezizomycotina</taxon>
        <taxon>Sordariomycetes</taxon>
        <taxon>Hypocreomycetidae</taxon>
        <taxon>Hypocreales</taxon>
        <taxon>Bionectriaceae</taxon>
        <taxon>Clonostachys</taxon>
    </lineage>
</organism>
<gene>
    <name evidence="1" type="ORF">CLO192961_LOCUS296303</name>
</gene>
<protein>
    <submittedName>
        <fullName evidence="1">Uncharacterized protein</fullName>
    </submittedName>
</protein>
<evidence type="ECO:0000313" key="1">
    <source>
        <dbReference type="EMBL" id="VUC30953.1"/>
    </source>
</evidence>
<proteinExistence type="predicted"/>
<accession>A0ABY6UIH8</accession>
<comment type="caution">
    <text evidence="1">The sequence shown here is derived from an EMBL/GenBank/DDBJ whole genome shotgun (WGS) entry which is preliminary data.</text>
</comment>
<keyword evidence="2" id="KW-1185">Reference proteome</keyword>
<sequence>MGCSPFFKKPIDASAMLDKSYLSELRPCGCCDDDAGKTTSKRRPNRQGFSELVKKVKGKIKWWLRDRDLEKWNSFVDSVISTRKQKERPIRRSPMTIRFARGTRLQTTQPSMGGAE</sequence>
<evidence type="ECO:0000313" key="2">
    <source>
        <dbReference type="Proteomes" id="UP000766486"/>
    </source>
</evidence>
<name>A0ABY6UIH8_BIOOC</name>
<dbReference type="Proteomes" id="UP000766486">
    <property type="component" value="Unassembled WGS sequence"/>
</dbReference>
<reference evidence="1 2" key="1">
    <citation type="submission" date="2019-06" db="EMBL/GenBank/DDBJ databases">
        <authorList>
            <person name="Broberg M."/>
        </authorList>
    </citation>
    <scope>NUCLEOTIDE SEQUENCE [LARGE SCALE GENOMIC DNA]</scope>
</reference>
<dbReference type="EMBL" id="CABFNS010000826">
    <property type="protein sequence ID" value="VUC30953.1"/>
    <property type="molecule type" value="Genomic_DNA"/>
</dbReference>